<proteinExistence type="predicted"/>
<feature type="region of interest" description="Disordered" evidence="1">
    <location>
        <begin position="1"/>
        <end position="34"/>
    </location>
</feature>
<dbReference type="AlphaFoldDB" id="A0AAW1L4J4"/>
<organism evidence="2 3">
    <name type="scientific">Popillia japonica</name>
    <name type="common">Japanese beetle</name>
    <dbReference type="NCBI Taxonomy" id="7064"/>
    <lineage>
        <taxon>Eukaryota</taxon>
        <taxon>Metazoa</taxon>
        <taxon>Ecdysozoa</taxon>
        <taxon>Arthropoda</taxon>
        <taxon>Hexapoda</taxon>
        <taxon>Insecta</taxon>
        <taxon>Pterygota</taxon>
        <taxon>Neoptera</taxon>
        <taxon>Endopterygota</taxon>
        <taxon>Coleoptera</taxon>
        <taxon>Polyphaga</taxon>
        <taxon>Scarabaeiformia</taxon>
        <taxon>Scarabaeidae</taxon>
        <taxon>Rutelinae</taxon>
        <taxon>Popillia</taxon>
    </lineage>
</organism>
<evidence type="ECO:0000313" key="3">
    <source>
        <dbReference type="Proteomes" id="UP001458880"/>
    </source>
</evidence>
<feature type="compositionally biased region" description="Basic and acidic residues" evidence="1">
    <location>
        <begin position="1"/>
        <end position="25"/>
    </location>
</feature>
<name>A0AAW1L4J4_POPJA</name>
<evidence type="ECO:0000313" key="2">
    <source>
        <dbReference type="EMBL" id="KAK9728148.1"/>
    </source>
</evidence>
<reference evidence="2 3" key="1">
    <citation type="journal article" date="2024" name="BMC Genomics">
        <title>De novo assembly and annotation of Popillia japonica's genome with initial clues to its potential as an invasive pest.</title>
        <authorList>
            <person name="Cucini C."/>
            <person name="Boschi S."/>
            <person name="Funari R."/>
            <person name="Cardaioli E."/>
            <person name="Iannotti N."/>
            <person name="Marturano G."/>
            <person name="Paoli F."/>
            <person name="Bruttini M."/>
            <person name="Carapelli A."/>
            <person name="Frati F."/>
            <person name="Nardi F."/>
        </authorList>
    </citation>
    <scope>NUCLEOTIDE SEQUENCE [LARGE SCALE GENOMIC DNA]</scope>
    <source>
        <strain evidence="2">DMR45628</strain>
    </source>
</reference>
<keyword evidence="3" id="KW-1185">Reference proteome</keyword>
<gene>
    <name evidence="2" type="ORF">QE152_g18169</name>
</gene>
<dbReference type="EMBL" id="JASPKY010000172">
    <property type="protein sequence ID" value="KAK9728148.1"/>
    <property type="molecule type" value="Genomic_DNA"/>
</dbReference>
<accession>A0AAW1L4J4</accession>
<protein>
    <submittedName>
        <fullName evidence="2">Uncharacterized protein</fullName>
    </submittedName>
</protein>
<dbReference type="Proteomes" id="UP001458880">
    <property type="component" value="Unassembled WGS sequence"/>
</dbReference>
<sequence length="197" mass="23540">MNLKRDLSDGYSTNEKKRKAEEEARTVFGENEELREENEVIRKENREIKEELNEQRRLMNIYEKDRKKSNLVLTGMTMGTEDPRALKEVIENIIEEYLKLDIKIKNAKKIGNQTCLLELNNVDQKNKILQNKYKLKNYKLNRIYINEDLTSEGMEKRKQLRDRAKEETNKGKSVKIGYNKLTVDGRELRWNNKKRNM</sequence>
<evidence type="ECO:0000256" key="1">
    <source>
        <dbReference type="SAM" id="MobiDB-lite"/>
    </source>
</evidence>
<comment type="caution">
    <text evidence="2">The sequence shown here is derived from an EMBL/GenBank/DDBJ whole genome shotgun (WGS) entry which is preliminary data.</text>
</comment>